<organism evidence="1">
    <name type="scientific">Arundo donax</name>
    <name type="common">Giant reed</name>
    <name type="synonym">Donax arundinaceus</name>
    <dbReference type="NCBI Taxonomy" id="35708"/>
    <lineage>
        <taxon>Eukaryota</taxon>
        <taxon>Viridiplantae</taxon>
        <taxon>Streptophyta</taxon>
        <taxon>Embryophyta</taxon>
        <taxon>Tracheophyta</taxon>
        <taxon>Spermatophyta</taxon>
        <taxon>Magnoliopsida</taxon>
        <taxon>Liliopsida</taxon>
        <taxon>Poales</taxon>
        <taxon>Poaceae</taxon>
        <taxon>PACMAD clade</taxon>
        <taxon>Arundinoideae</taxon>
        <taxon>Arundineae</taxon>
        <taxon>Arundo</taxon>
    </lineage>
</organism>
<dbReference type="EMBL" id="GBRH01264331">
    <property type="protein sequence ID" value="JAD33564.1"/>
    <property type="molecule type" value="Transcribed_RNA"/>
</dbReference>
<evidence type="ECO:0000313" key="1">
    <source>
        <dbReference type="EMBL" id="JAD33564.1"/>
    </source>
</evidence>
<protein>
    <submittedName>
        <fullName evidence="1">Uncharacterized protein</fullName>
    </submittedName>
</protein>
<accession>A0A0A8Z2G0</accession>
<sequence length="38" mass="4022">MRDSITMVSVLFLVTAVLAPSDGFLFSLEPVPPTLVAS</sequence>
<proteinExistence type="predicted"/>
<reference evidence="1" key="2">
    <citation type="journal article" date="2015" name="Data Brief">
        <title>Shoot transcriptome of the giant reed, Arundo donax.</title>
        <authorList>
            <person name="Barrero R.A."/>
            <person name="Guerrero F.D."/>
            <person name="Moolhuijzen P."/>
            <person name="Goolsby J.A."/>
            <person name="Tidwell J."/>
            <person name="Bellgard S.E."/>
            <person name="Bellgard M.I."/>
        </authorList>
    </citation>
    <scope>NUCLEOTIDE SEQUENCE</scope>
    <source>
        <tissue evidence="1">Shoot tissue taken approximately 20 cm above the soil surface</tissue>
    </source>
</reference>
<reference evidence="1" key="1">
    <citation type="submission" date="2014-09" db="EMBL/GenBank/DDBJ databases">
        <authorList>
            <person name="Magalhaes I.L.F."/>
            <person name="Oliveira U."/>
            <person name="Santos F.R."/>
            <person name="Vidigal T.H.D.A."/>
            <person name="Brescovit A.D."/>
            <person name="Santos A.J."/>
        </authorList>
    </citation>
    <scope>NUCLEOTIDE SEQUENCE</scope>
    <source>
        <tissue evidence="1">Shoot tissue taken approximately 20 cm above the soil surface</tissue>
    </source>
</reference>
<dbReference type="AlphaFoldDB" id="A0A0A8Z2G0"/>
<name>A0A0A8Z2G0_ARUDO</name>